<evidence type="ECO:0000313" key="1">
    <source>
        <dbReference type="EMBL" id="EFX88558.1"/>
    </source>
</evidence>
<dbReference type="EMBL" id="GL732525">
    <property type="protein sequence ID" value="EFX88558.1"/>
    <property type="molecule type" value="Genomic_DNA"/>
</dbReference>
<organism evidence="1 2">
    <name type="scientific">Daphnia pulex</name>
    <name type="common">Water flea</name>
    <dbReference type="NCBI Taxonomy" id="6669"/>
    <lineage>
        <taxon>Eukaryota</taxon>
        <taxon>Metazoa</taxon>
        <taxon>Ecdysozoa</taxon>
        <taxon>Arthropoda</taxon>
        <taxon>Crustacea</taxon>
        <taxon>Branchiopoda</taxon>
        <taxon>Diplostraca</taxon>
        <taxon>Cladocera</taxon>
        <taxon>Anomopoda</taxon>
        <taxon>Daphniidae</taxon>
        <taxon>Daphnia</taxon>
    </lineage>
</organism>
<gene>
    <name evidence="1" type="ORF">DAPPUDRAFT_233705</name>
</gene>
<accession>E9FVI3</accession>
<protein>
    <submittedName>
        <fullName evidence="1">Uncharacterized protein</fullName>
    </submittedName>
</protein>
<evidence type="ECO:0000313" key="2">
    <source>
        <dbReference type="Proteomes" id="UP000000305"/>
    </source>
</evidence>
<dbReference type="KEGG" id="dpx:DAPPUDRAFT_233705"/>
<sequence length="73" mass="8419">MVAHPTNVKKLADLETTLPTTSILMYNTTMFLMEPEPFYENMELHVTNPIQMKFEASRFGNHAVQHIQIPEAE</sequence>
<dbReference type="PhylomeDB" id="E9FVI3"/>
<keyword evidence="2" id="KW-1185">Reference proteome</keyword>
<dbReference type="HOGENOM" id="CLU_2707308_0_0_1"/>
<dbReference type="Proteomes" id="UP000000305">
    <property type="component" value="Unassembled WGS sequence"/>
</dbReference>
<name>E9FVI3_DAPPU</name>
<dbReference type="InParanoid" id="E9FVI3"/>
<dbReference type="AlphaFoldDB" id="E9FVI3"/>
<reference evidence="1 2" key="1">
    <citation type="journal article" date="2011" name="Science">
        <title>The ecoresponsive genome of Daphnia pulex.</title>
        <authorList>
            <person name="Colbourne J.K."/>
            <person name="Pfrender M.E."/>
            <person name="Gilbert D."/>
            <person name="Thomas W.K."/>
            <person name="Tucker A."/>
            <person name="Oakley T.H."/>
            <person name="Tokishita S."/>
            <person name="Aerts A."/>
            <person name="Arnold G.J."/>
            <person name="Basu M.K."/>
            <person name="Bauer D.J."/>
            <person name="Caceres C.E."/>
            <person name="Carmel L."/>
            <person name="Casola C."/>
            <person name="Choi J.H."/>
            <person name="Detter J.C."/>
            <person name="Dong Q."/>
            <person name="Dusheyko S."/>
            <person name="Eads B.D."/>
            <person name="Frohlich T."/>
            <person name="Geiler-Samerotte K.A."/>
            <person name="Gerlach D."/>
            <person name="Hatcher P."/>
            <person name="Jogdeo S."/>
            <person name="Krijgsveld J."/>
            <person name="Kriventseva E.V."/>
            <person name="Kultz D."/>
            <person name="Laforsch C."/>
            <person name="Lindquist E."/>
            <person name="Lopez J."/>
            <person name="Manak J.R."/>
            <person name="Muller J."/>
            <person name="Pangilinan J."/>
            <person name="Patwardhan R.P."/>
            <person name="Pitluck S."/>
            <person name="Pritham E.J."/>
            <person name="Rechtsteiner A."/>
            <person name="Rho M."/>
            <person name="Rogozin I.B."/>
            <person name="Sakarya O."/>
            <person name="Salamov A."/>
            <person name="Schaack S."/>
            <person name="Shapiro H."/>
            <person name="Shiga Y."/>
            <person name="Skalitzky C."/>
            <person name="Smith Z."/>
            <person name="Souvorov A."/>
            <person name="Sung W."/>
            <person name="Tang Z."/>
            <person name="Tsuchiya D."/>
            <person name="Tu H."/>
            <person name="Vos H."/>
            <person name="Wang M."/>
            <person name="Wolf Y.I."/>
            <person name="Yamagata H."/>
            <person name="Yamada T."/>
            <person name="Ye Y."/>
            <person name="Shaw J.R."/>
            <person name="Andrews J."/>
            <person name="Crease T.J."/>
            <person name="Tang H."/>
            <person name="Lucas S.M."/>
            <person name="Robertson H.M."/>
            <person name="Bork P."/>
            <person name="Koonin E.V."/>
            <person name="Zdobnov E.M."/>
            <person name="Grigoriev I.V."/>
            <person name="Lynch M."/>
            <person name="Boore J.L."/>
        </authorList>
    </citation>
    <scope>NUCLEOTIDE SEQUENCE [LARGE SCALE GENOMIC DNA]</scope>
</reference>
<proteinExistence type="predicted"/>